<dbReference type="InterPro" id="IPR013830">
    <property type="entry name" value="SGNH_hydro"/>
</dbReference>
<feature type="chain" id="PRO_5011634780" evidence="1">
    <location>
        <begin position="25"/>
        <end position="337"/>
    </location>
</feature>
<dbReference type="InterPro" id="IPR008965">
    <property type="entry name" value="CBM2/CBM3_carb-bd_dom_sf"/>
</dbReference>
<dbReference type="GO" id="GO:0004622">
    <property type="term" value="F:phosphatidylcholine lysophospholipase activity"/>
    <property type="evidence" value="ECO:0007669"/>
    <property type="project" value="TreeGrafter"/>
</dbReference>
<dbReference type="InterPro" id="IPR036514">
    <property type="entry name" value="SGNH_hydro_sf"/>
</dbReference>
<accession>A0A1H9VE97</accession>
<dbReference type="Pfam" id="PF13472">
    <property type="entry name" value="Lipase_GDSL_2"/>
    <property type="match status" value="1"/>
</dbReference>
<dbReference type="GO" id="GO:0005975">
    <property type="term" value="P:carbohydrate metabolic process"/>
    <property type="evidence" value="ECO:0007669"/>
    <property type="project" value="InterPro"/>
</dbReference>
<dbReference type="PROSITE" id="PS51173">
    <property type="entry name" value="CBM2"/>
    <property type="match status" value="1"/>
</dbReference>
<dbReference type="SUPFAM" id="SSF49384">
    <property type="entry name" value="Carbohydrate-binding domain"/>
    <property type="match status" value="1"/>
</dbReference>
<keyword evidence="4" id="KW-1185">Reference proteome</keyword>
<evidence type="ECO:0000313" key="4">
    <source>
        <dbReference type="Proteomes" id="UP000199352"/>
    </source>
</evidence>
<protein>
    <submittedName>
        <fullName evidence="3">Cellulose binding domain-containing protein</fullName>
    </submittedName>
</protein>
<evidence type="ECO:0000256" key="1">
    <source>
        <dbReference type="SAM" id="SignalP"/>
    </source>
</evidence>
<dbReference type="SMART" id="SM00637">
    <property type="entry name" value="CBD_II"/>
    <property type="match status" value="1"/>
</dbReference>
<sequence>MPSPLKALCGALAATLLAVSPAVADQSTVDGAAPSADPVRVMPLGDSITQGGSIGGYRLDLGAKLRSAGRTVDFVGSLADGPGSMPDRNHEGHPGWTIAQVDGNVVNWLRTYTPRTILLHIGTNDMYGSDPAGAPRRLSALVDKITAQAPGADVFVSTIIPIRFADATVRAYNAAIVPLLRAKAAAGKRVHVVDMYPAVPVSDLPDGIHPNAAGYSKMATVWFNALSAVPGSIGDPPAPGGTCTATPRVVGSWGGGFQAEVTVTNPTAAAITGWTVRFALPGGHAVTQLWGGTADGSGTVTNAPYNGTISPNASVVFGFIASGSGAAAVGTADCASA</sequence>
<organism evidence="3 4">
    <name type="scientific">Lentzea xinjiangensis</name>
    <dbReference type="NCBI Taxonomy" id="402600"/>
    <lineage>
        <taxon>Bacteria</taxon>
        <taxon>Bacillati</taxon>
        <taxon>Actinomycetota</taxon>
        <taxon>Actinomycetes</taxon>
        <taxon>Pseudonocardiales</taxon>
        <taxon>Pseudonocardiaceae</taxon>
        <taxon>Lentzea</taxon>
    </lineage>
</organism>
<dbReference type="EMBL" id="FOFR01000026">
    <property type="protein sequence ID" value="SES20120.1"/>
    <property type="molecule type" value="Genomic_DNA"/>
</dbReference>
<dbReference type="GO" id="GO:0030247">
    <property type="term" value="F:polysaccharide binding"/>
    <property type="evidence" value="ECO:0007669"/>
    <property type="project" value="UniProtKB-UniRule"/>
</dbReference>
<evidence type="ECO:0000313" key="3">
    <source>
        <dbReference type="EMBL" id="SES20120.1"/>
    </source>
</evidence>
<keyword evidence="1" id="KW-0732">Signal</keyword>
<dbReference type="InterPro" id="IPR012291">
    <property type="entry name" value="CBM2_carb-bd_dom_sf"/>
</dbReference>
<proteinExistence type="predicted"/>
<feature type="signal peptide" evidence="1">
    <location>
        <begin position="1"/>
        <end position="24"/>
    </location>
</feature>
<dbReference type="PANTHER" id="PTHR30383">
    <property type="entry name" value="THIOESTERASE 1/PROTEASE 1/LYSOPHOSPHOLIPASE L1"/>
    <property type="match status" value="1"/>
</dbReference>
<dbReference type="RefSeq" id="WP_089959838.1">
    <property type="nucleotide sequence ID" value="NZ_FOFR01000026.1"/>
</dbReference>
<dbReference type="STRING" id="402600.SAMN05216188_1264"/>
<dbReference type="Gene3D" id="3.40.50.1110">
    <property type="entry name" value="SGNH hydrolase"/>
    <property type="match status" value="1"/>
</dbReference>
<dbReference type="PANTHER" id="PTHR30383:SF5">
    <property type="entry name" value="SGNH HYDROLASE-TYPE ESTERASE DOMAIN-CONTAINING PROTEIN"/>
    <property type="match status" value="1"/>
</dbReference>
<dbReference type="Gene3D" id="2.60.40.290">
    <property type="match status" value="1"/>
</dbReference>
<dbReference type="OrthoDB" id="468550at2"/>
<evidence type="ECO:0000259" key="2">
    <source>
        <dbReference type="PROSITE" id="PS51173"/>
    </source>
</evidence>
<dbReference type="GO" id="GO:0004553">
    <property type="term" value="F:hydrolase activity, hydrolyzing O-glycosyl compounds"/>
    <property type="evidence" value="ECO:0007669"/>
    <property type="project" value="InterPro"/>
</dbReference>
<feature type="domain" description="CBM2" evidence="2">
    <location>
        <begin position="236"/>
        <end position="337"/>
    </location>
</feature>
<dbReference type="Proteomes" id="UP000199352">
    <property type="component" value="Unassembled WGS sequence"/>
</dbReference>
<dbReference type="Pfam" id="PF00553">
    <property type="entry name" value="CBM_2"/>
    <property type="match status" value="1"/>
</dbReference>
<dbReference type="InterPro" id="IPR001919">
    <property type="entry name" value="CBD2"/>
</dbReference>
<dbReference type="InterPro" id="IPR051532">
    <property type="entry name" value="Ester_Hydrolysis_Enzymes"/>
</dbReference>
<dbReference type="AlphaFoldDB" id="A0A1H9VE97"/>
<dbReference type="SUPFAM" id="SSF52266">
    <property type="entry name" value="SGNH hydrolase"/>
    <property type="match status" value="1"/>
</dbReference>
<gene>
    <name evidence="3" type="ORF">SAMN05216188_1264</name>
</gene>
<dbReference type="CDD" id="cd01833">
    <property type="entry name" value="XynB_like"/>
    <property type="match status" value="1"/>
</dbReference>
<name>A0A1H9VE97_9PSEU</name>
<reference evidence="4" key="1">
    <citation type="submission" date="2016-10" db="EMBL/GenBank/DDBJ databases">
        <authorList>
            <person name="Varghese N."/>
            <person name="Submissions S."/>
        </authorList>
    </citation>
    <scope>NUCLEOTIDE SEQUENCE [LARGE SCALE GENOMIC DNA]</scope>
    <source>
        <strain evidence="4">CGMCC 4.3525</strain>
    </source>
</reference>